<accession>A0A1T4LAQ4</accession>
<dbReference type="Pfam" id="PF03544">
    <property type="entry name" value="TonB_C"/>
    <property type="match status" value="1"/>
</dbReference>
<evidence type="ECO:0000256" key="6">
    <source>
        <dbReference type="ARBA" id="ARBA00022692"/>
    </source>
</evidence>
<gene>
    <name evidence="12" type="ORF">SAMN02745174_00773</name>
</gene>
<comment type="subcellular location">
    <subcellularLocation>
        <location evidence="1">Cell inner membrane</location>
        <topology evidence="1">Single-pass membrane protein</topology>
        <orientation evidence="1">Periplasmic side</orientation>
    </subcellularLocation>
</comment>
<keyword evidence="7" id="KW-0653">Protein transport</keyword>
<dbReference type="SUPFAM" id="SSF74653">
    <property type="entry name" value="TolA/TonB C-terminal domain"/>
    <property type="match status" value="1"/>
</dbReference>
<dbReference type="GO" id="GO:0031992">
    <property type="term" value="F:energy transducer activity"/>
    <property type="evidence" value="ECO:0007669"/>
    <property type="project" value="TreeGrafter"/>
</dbReference>
<evidence type="ECO:0000256" key="2">
    <source>
        <dbReference type="ARBA" id="ARBA00006555"/>
    </source>
</evidence>
<dbReference type="RefSeq" id="WP_078693312.1">
    <property type="nucleotide sequence ID" value="NZ_FUWX01000006.1"/>
</dbReference>
<feature type="compositionally biased region" description="Basic and acidic residues" evidence="10">
    <location>
        <begin position="58"/>
        <end position="78"/>
    </location>
</feature>
<feature type="region of interest" description="Disordered" evidence="10">
    <location>
        <begin position="47"/>
        <end position="80"/>
    </location>
</feature>
<dbReference type="InterPro" id="IPR051045">
    <property type="entry name" value="TonB-dependent_transducer"/>
</dbReference>
<organism evidence="12 13">
    <name type="scientific">Cetobacterium ceti</name>
    <dbReference type="NCBI Taxonomy" id="180163"/>
    <lineage>
        <taxon>Bacteria</taxon>
        <taxon>Fusobacteriati</taxon>
        <taxon>Fusobacteriota</taxon>
        <taxon>Fusobacteriia</taxon>
        <taxon>Fusobacteriales</taxon>
        <taxon>Fusobacteriaceae</taxon>
        <taxon>Cetobacterium</taxon>
    </lineage>
</organism>
<proteinExistence type="inferred from homology"/>
<keyword evidence="4" id="KW-1003">Cell membrane</keyword>
<evidence type="ECO:0000256" key="9">
    <source>
        <dbReference type="ARBA" id="ARBA00023136"/>
    </source>
</evidence>
<reference evidence="12 13" key="1">
    <citation type="submission" date="2017-02" db="EMBL/GenBank/DDBJ databases">
        <authorList>
            <person name="Peterson S.W."/>
        </authorList>
    </citation>
    <scope>NUCLEOTIDE SEQUENCE [LARGE SCALE GENOMIC DNA]</scope>
    <source>
        <strain evidence="12 13">ATCC 700028</strain>
    </source>
</reference>
<evidence type="ECO:0000256" key="5">
    <source>
        <dbReference type="ARBA" id="ARBA00022519"/>
    </source>
</evidence>
<evidence type="ECO:0000256" key="10">
    <source>
        <dbReference type="SAM" id="MobiDB-lite"/>
    </source>
</evidence>
<comment type="similarity">
    <text evidence="2">Belongs to the TonB family.</text>
</comment>
<dbReference type="NCBIfam" id="TIGR01352">
    <property type="entry name" value="tonB_Cterm"/>
    <property type="match status" value="1"/>
</dbReference>
<name>A0A1T4LAQ4_9FUSO</name>
<evidence type="ECO:0000259" key="11">
    <source>
        <dbReference type="PROSITE" id="PS52015"/>
    </source>
</evidence>
<evidence type="ECO:0000256" key="7">
    <source>
        <dbReference type="ARBA" id="ARBA00022927"/>
    </source>
</evidence>
<dbReference type="GO" id="GO:0015031">
    <property type="term" value="P:protein transport"/>
    <property type="evidence" value="ECO:0007669"/>
    <property type="project" value="UniProtKB-KW"/>
</dbReference>
<dbReference type="InterPro" id="IPR006260">
    <property type="entry name" value="TonB/TolA_C"/>
</dbReference>
<dbReference type="GO" id="GO:0098797">
    <property type="term" value="C:plasma membrane protein complex"/>
    <property type="evidence" value="ECO:0007669"/>
    <property type="project" value="TreeGrafter"/>
</dbReference>
<evidence type="ECO:0000256" key="3">
    <source>
        <dbReference type="ARBA" id="ARBA00022448"/>
    </source>
</evidence>
<keyword evidence="13" id="KW-1185">Reference proteome</keyword>
<keyword evidence="8" id="KW-1133">Transmembrane helix</keyword>
<keyword evidence="3" id="KW-0813">Transport</keyword>
<evidence type="ECO:0000313" key="13">
    <source>
        <dbReference type="Proteomes" id="UP000191153"/>
    </source>
</evidence>
<keyword evidence="9" id="KW-0472">Membrane</keyword>
<dbReference type="STRING" id="180163.SAMN02745174_00773"/>
<dbReference type="PANTHER" id="PTHR33446:SF2">
    <property type="entry name" value="PROTEIN TONB"/>
    <property type="match status" value="1"/>
</dbReference>
<sequence length="229" mass="26394">MNKFYIISIIIHLIVGYNILKPQRINLVPKRGGTVQVNFFKSGTNTPSGEKISLTEKNNIEEKEKKEEKQEQKKEVKPKLKKKKIIKSKIKKEKNNVPNKIINKDVKNVKENKKVGLEGDDRFTKGKDGIYVASSSEGIEFEFLNIVNPNYPIIAKKLRYSGKAIVQTKFLVDLNGNVKDIEVLGGINKLGFREECIRALSQWKFKPIVYKGEHIKVYFYKEFKFTVNS</sequence>
<dbReference type="EMBL" id="FUWX01000006">
    <property type="protein sequence ID" value="SJZ51710.1"/>
    <property type="molecule type" value="Genomic_DNA"/>
</dbReference>
<evidence type="ECO:0000313" key="12">
    <source>
        <dbReference type="EMBL" id="SJZ51710.1"/>
    </source>
</evidence>
<dbReference type="PROSITE" id="PS52015">
    <property type="entry name" value="TONB_CTD"/>
    <property type="match status" value="1"/>
</dbReference>
<evidence type="ECO:0000256" key="8">
    <source>
        <dbReference type="ARBA" id="ARBA00022989"/>
    </source>
</evidence>
<dbReference type="PANTHER" id="PTHR33446">
    <property type="entry name" value="PROTEIN TONB-RELATED"/>
    <property type="match status" value="1"/>
</dbReference>
<dbReference type="AlphaFoldDB" id="A0A1T4LAQ4"/>
<dbReference type="Proteomes" id="UP000191153">
    <property type="component" value="Unassembled WGS sequence"/>
</dbReference>
<keyword evidence="5" id="KW-0997">Cell inner membrane</keyword>
<protein>
    <submittedName>
        <fullName evidence="12">Protein TonB</fullName>
    </submittedName>
</protein>
<feature type="domain" description="TonB C-terminal" evidence="11">
    <location>
        <begin position="136"/>
        <end position="229"/>
    </location>
</feature>
<dbReference type="InterPro" id="IPR037682">
    <property type="entry name" value="TonB_C"/>
</dbReference>
<dbReference type="OrthoDB" id="87839at2"/>
<dbReference type="GO" id="GO:0055085">
    <property type="term" value="P:transmembrane transport"/>
    <property type="evidence" value="ECO:0007669"/>
    <property type="project" value="InterPro"/>
</dbReference>
<keyword evidence="6" id="KW-0812">Transmembrane</keyword>
<dbReference type="Gene3D" id="3.30.1150.10">
    <property type="match status" value="1"/>
</dbReference>
<evidence type="ECO:0000256" key="4">
    <source>
        <dbReference type="ARBA" id="ARBA00022475"/>
    </source>
</evidence>
<evidence type="ECO:0000256" key="1">
    <source>
        <dbReference type="ARBA" id="ARBA00004383"/>
    </source>
</evidence>